<keyword evidence="4" id="KW-1185">Reference proteome</keyword>
<dbReference type="Gene3D" id="2.70.98.70">
    <property type="match status" value="1"/>
</dbReference>
<evidence type="ECO:0000259" key="2">
    <source>
        <dbReference type="Pfam" id="PF07940"/>
    </source>
</evidence>
<organism evidence="3 4">
    <name type="scientific">Dichotomicrobium thermohalophilum</name>
    <dbReference type="NCBI Taxonomy" id="933063"/>
    <lineage>
        <taxon>Bacteria</taxon>
        <taxon>Pseudomonadati</taxon>
        <taxon>Pseudomonadota</taxon>
        <taxon>Alphaproteobacteria</taxon>
        <taxon>Hyphomicrobiales</taxon>
        <taxon>Hyphomicrobiaceae</taxon>
        <taxon>Dichotomicrobium</taxon>
    </lineage>
</organism>
<comment type="subcellular location">
    <subcellularLocation>
        <location evidence="1">Cell envelope</location>
    </subcellularLocation>
</comment>
<name>A0A397Q2A6_9HYPH</name>
<dbReference type="GO" id="GO:0016829">
    <property type="term" value="F:lyase activity"/>
    <property type="evidence" value="ECO:0007669"/>
    <property type="project" value="InterPro"/>
</dbReference>
<evidence type="ECO:0000256" key="1">
    <source>
        <dbReference type="ARBA" id="ARBA00004196"/>
    </source>
</evidence>
<dbReference type="AlphaFoldDB" id="A0A397Q2A6"/>
<dbReference type="Proteomes" id="UP000266273">
    <property type="component" value="Unassembled WGS sequence"/>
</dbReference>
<comment type="caution">
    <text evidence="3">The sequence shown here is derived from an EMBL/GenBank/DDBJ whole genome shotgun (WGS) entry which is preliminary data.</text>
</comment>
<dbReference type="GO" id="GO:0030313">
    <property type="term" value="C:cell envelope"/>
    <property type="evidence" value="ECO:0007669"/>
    <property type="project" value="UniProtKB-SubCell"/>
</dbReference>
<dbReference type="InterPro" id="IPR008929">
    <property type="entry name" value="Chondroitin_lyas"/>
</dbReference>
<dbReference type="Pfam" id="PF07940">
    <property type="entry name" value="Hepar_II_III_C"/>
    <property type="match status" value="1"/>
</dbReference>
<feature type="domain" description="Heparinase II/III-like C-terminal" evidence="2">
    <location>
        <begin position="321"/>
        <end position="561"/>
    </location>
</feature>
<proteinExistence type="predicted"/>
<evidence type="ECO:0000313" key="4">
    <source>
        <dbReference type="Proteomes" id="UP000266273"/>
    </source>
</evidence>
<dbReference type="InterPro" id="IPR012480">
    <property type="entry name" value="Hepar_II_III_C"/>
</dbReference>
<evidence type="ECO:0000313" key="3">
    <source>
        <dbReference type="EMBL" id="RIA55282.1"/>
    </source>
</evidence>
<gene>
    <name evidence="3" type="ORF">BXY53_0343</name>
</gene>
<dbReference type="OrthoDB" id="9787373at2"/>
<dbReference type="RefSeq" id="WP_119060207.1">
    <property type="nucleotide sequence ID" value="NZ_QXDF01000001.1"/>
</dbReference>
<dbReference type="EMBL" id="QXDF01000001">
    <property type="protein sequence ID" value="RIA55282.1"/>
    <property type="molecule type" value="Genomic_DNA"/>
</dbReference>
<protein>
    <submittedName>
        <fullName evidence="3">Putative heparinase superfamily protein</fullName>
    </submittedName>
</protein>
<accession>A0A397Q2A6</accession>
<dbReference type="Gene3D" id="1.50.10.100">
    <property type="entry name" value="Chondroitin AC/alginate lyase"/>
    <property type="match status" value="1"/>
</dbReference>
<sequence length="577" mass="63204">MATNDVTEKMRLAAMAASHAGRAAMKTVIGSAPLRWIAGPPPAHQFVLIPQDLRTADPSLSAEMYDGYFGLAGAVAPIGSESPFRVRPPSQPWLRELHAFSWLRHLHAAQDDVARERARALVRDWLALGTRAPDLTWETDIAARRLIAWLSHAGFVLERADADFYDAYMAGLTRQLHALSLSGRDEGQNVARLRALIASTLATLCIAEFESHLSSYTPSLASELDRQILADGGHVSRNPGAIIDVLLDLLPLRQCFVSRGFDVPDALNEAISRMVPMLRFMRLGNGALARFNGMAATRVDEIANILAYDDSLVPSENLTTRSGYARLAKGDTVVIADVGEPPPLSASEGACAGCLAFEFSSGENEIVVNCGAPGDEESEWHIVSRATAAHSTLTVNDASSSRLIKRQLLQPPREIYLLSNPKAVRSEISIGNEQVTLRGAHDGYRDRFGLLHQRLLKLSNDGQRLDGVDQLLDPRKNASSASADTMFAIRFHLHPRVKVSLLSEERGAALMLPNGERWQFKANGATLEIEESIFLADPIFRRRCLQIVLTGPCYPPPNVEWSFQRTKSAPAKPSPFE</sequence>
<reference evidence="3 4" key="1">
    <citation type="submission" date="2018-08" db="EMBL/GenBank/DDBJ databases">
        <title>Genomic Encyclopedia of Archaeal and Bacterial Type Strains, Phase II (KMG-II): from individual species to whole genera.</title>
        <authorList>
            <person name="Goeker M."/>
        </authorList>
    </citation>
    <scope>NUCLEOTIDE SEQUENCE [LARGE SCALE GENOMIC DNA]</scope>
    <source>
        <strain evidence="3 4">DSM 5002</strain>
    </source>
</reference>